<dbReference type="AlphaFoldDB" id="I2G4U2"/>
<proteinExistence type="predicted"/>
<gene>
    <name evidence="1" type="ORF">UHOR_16407</name>
</gene>
<sequence length="96" mass="10965">MLYTLAAFRCKRKIRDLRTYMRRATAEDQLSLMHLFQSPSPQAKAAISRTLFKASGSQRKQCKILCLDEALSAALSIRPSSSLWECHTPFARFDIL</sequence>
<dbReference type="HOGENOM" id="CLU_2361309_0_0_1"/>
<dbReference type="EMBL" id="CAGI01000189">
    <property type="protein sequence ID" value="CCF54185.1"/>
    <property type="molecule type" value="Genomic_DNA"/>
</dbReference>
<protein>
    <submittedName>
        <fullName evidence="1">Uncharacterized protein</fullName>
    </submittedName>
</protein>
<organism evidence="1 2">
    <name type="scientific">Ustilago hordei</name>
    <name type="common">Barley covered smut fungus</name>
    <dbReference type="NCBI Taxonomy" id="120017"/>
    <lineage>
        <taxon>Eukaryota</taxon>
        <taxon>Fungi</taxon>
        <taxon>Dikarya</taxon>
        <taxon>Basidiomycota</taxon>
        <taxon>Ustilaginomycotina</taxon>
        <taxon>Ustilaginomycetes</taxon>
        <taxon>Ustilaginales</taxon>
        <taxon>Ustilaginaceae</taxon>
        <taxon>Ustilago</taxon>
    </lineage>
</organism>
<dbReference type="Proteomes" id="UP000006174">
    <property type="component" value="Unassembled WGS sequence"/>
</dbReference>
<accession>I2G4U2</accession>
<keyword evidence="2" id="KW-1185">Reference proteome</keyword>
<name>I2G4U2_USTHO</name>
<reference evidence="1 2" key="1">
    <citation type="journal article" date="2012" name="Plant Cell">
        <title>Genome comparison of barley and maize smut fungi reveals targeted loss of RNA silencing components and species-specific presence of transposable elements.</title>
        <authorList>
            <person name="Laurie J.D."/>
            <person name="Ali S."/>
            <person name="Linning R."/>
            <person name="Mannhaupt G."/>
            <person name="Wong P."/>
            <person name="Gueldener U."/>
            <person name="Muensterkoetter M."/>
            <person name="Moore R."/>
            <person name="Kahmann R."/>
            <person name="Bakkeren G."/>
            <person name="Schirawski J."/>
        </authorList>
    </citation>
    <scope>NUCLEOTIDE SEQUENCE [LARGE SCALE GENOMIC DNA]</scope>
    <source>
        <strain evidence="2">Uh4875-4</strain>
    </source>
</reference>
<evidence type="ECO:0000313" key="2">
    <source>
        <dbReference type="Proteomes" id="UP000006174"/>
    </source>
</evidence>
<evidence type="ECO:0000313" key="1">
    <source>
        <dbReference type="EMBL" id="CCF54185.1"/>
    </source>
</evidence>
<comment type="caution">
    <text evidence="1">The sequence shown here is derived from an EMBL/GenBank/DDBJ whole genome shotgun (WGS) entry which is preliminary data.</text>
</comment>